<dbReference type="Proteomes" id="UP000051952">
    <property type="component" value="Unassembled WGS sequence"/>
</dbReference>
<dbReference type="Gene3D" id="3.80.10.10">
    <property type="entry name" value="Ribonuclease Inhibitor"/>
    <property type="match status" value="1"/>
</dbReference>
<accession>A0A0S4JAT4</accession>
<keyword evidence="2" id="KW-1185">Reference proteome</keyword>
<dbReference type="EMBL" id="CYKH01001094">
    <property type="protein sequence ID" value="CUG83351.1"/>
    <property type="molecule type" value="Genomic_DNA"/>
</dbReference>
<name>A0A0S4JAT4_BODSA</name>
<dbReference type="SUPFAM" id="SSF52047">
    <property type="entry name" value="RNI-like"/>
    <property type="match status" value="1"/>
</dbReference>
<dbReference type="AlphaFoldDB" id="A0A0S4JAT4"/>
<evidence type="ECO:0008006" key="3">
    <source>
        <dbReference type="Google" id="ProtNLM"/>
    </source>
</evidence>
<reference evidence="2" key="1">
    <citation type="submission" date="2015-09" db="EMBL/GenBank/DDBJ databases">
        <authorList>
            <consortium name="Pathogen Informatics"/>
        </authorList>
    </citation>
    <scope>NUCLEOTIDE SEQUENCE [LARGE SCALE GENOMIC DNA]</scope>
    <source>
        <strain evidence="2">Lake Konstanz</strain>
    </source>
</reference>
<protein>
    <recommendedName>
        <fullName evidence="3">Receptor-type protein kinase</fullName>
    </recommendedName>
</protein>
<evidence type="ECO:0000313" key="2">
    <source>
        <dbReference type="Proteomes" id="UP000051952"/>
    </source>
</evidence>
<dbReference type="VEuPathDB" id="TriTrypDB:BSAL_87550"/>
<dbReference type="InterPro" id="IPR032675">
    <property type="entry name" value="LRR_dom_sf"/>
</dbReference>
<organism evidence="1 2">
    <name type="scientific">Bodo saltans</name>
    <name type="common">Flagellated protozoan</name>
    <dbReference type="NCBI Taxonomy" id="75058"/>
    <lineage>
        <taxon>Eukaryota</taxon>
        <taxon>Discoba</taxon>
        <taxon>Euglenozoa</taxon>
        <taxon>Kinetoplastea</taxon>
        <taxon>Metakinetoplastina</taxon>
        <taxon>Eubodonida</taxon>
        <taxon>Bodonidae</taxon>
        <taxon>Bodo</taxon>
    </lineage>
</organism>
<evidence type="ECO:0000313" key="1">
    <source>
        <dbReference type="EMBL" id="CUG83351.1"/>
    </source>
</evidence>
<gene>
    <name evidence="1" type="ORF">BSAL_87550</name>
</gene>
<sequence length="133" mass="14502">MRSLTILGGDLTDVGLEGLCSVSSQLTSLDICNITKLTDEGLSHLQNLHQLRKLRLHVNPAGELLHAVNVPRSLSKLPLLTAIELHSLRGWCGECSVMLGSMLQLQSVSLNNIDDLMDDDLECVLTMLGHSVF</sequence>
<proteinExistence type="predicted"/>